<keyword evidence="2" id="KW-0339">Growth factor</keyword>
<proteinExistence type="inferred from homology"/>
<evidence type="ECO:0008006" key="5">
    <source>
        <dbReference type="Google" id="ProtNLM"/>
    </source>
</evidence>
<evidence type="ECO:0000313" key="3">
    <source>
        <dbReference type="EMBL" id="KAJ8798019.1"/>
    </source>
</evidence>
<dbReference type="InterPro" id="IPR002209">
    <property type="entry name" value="Fibroblast_GF_fam"/>
</dbReference>
<comment type="caution">
    <text evidence="3">The sequence shown here is derived from an EMBL/GenBank/DDBJ whole genome shotgun (WGS) entry which is preliminary data.</text>
</comment>
<dbReference type="EMBL" id="JAIQCJ010000090">
    <property type="protein sequence ID" value="KAJ8798019.1"/>
    <property type="molecule type" value="Genomic_DNA"/>
</dbReference>
<protein>
    <recommendedName>
        <fullName evidence="5">CNH domain-containing protein</fullName>
    </recommendedName>
</protein>
<dbReference type="SUPFAM" id="SSF50353">
    <property type="entry name" value="Cytokine"/>
    <property type="match status" value="1"/>
</dbReference>
<evidence type="ECO:0000256" key="1">
    <source>
        <dbReference type="ARBA" id="ARBA00007936"/>
    </source>
</evidence>
<dbReference type="AlphaFoldDB" id="A0AB34I638"/>
<dbReference type="GO" id="GO:0008083">
    <property type="term" value="F:growth factor activity"/>
    <property type="evidence" value="ECO:0007669"/>
    <property type="project" value="UniProtKB-KW"/>
</dbReference>
<dbReference type="InterPro" id="IPR008996">
    <property type="entry name" value="IL1/FGF"/>
</dbReference>
<reference evidence="3 4" key="1">
    <citation type="submission" date="2022-11" db="EMBL/GenBank/DDBJ databases">
        <title>Whole genome sequence of Eschrichtius robustus ER-17-0199.</title>
        <authorList>
            <person name="Bruniche-Olsen A."/>
            <person name="Black A.N."/>
            <person name="Fields C.J."/>
            <person name="Walden K."/>
            <person name="Dewoody J.A."/>
        </authorList>
    </citation>
    <scope>NUCLEOTIDE SEQUENCE [LARGE SCALE GENOMIC DNA]</scope>
    <source>
        <strain evidence="3">ER-17-0199</strain>
        <tissue evidence="3">Blubber</tissue>
    </source>
</reference>
<evidence type="ECO:0000256" key="2">
    <source>
        <dbReference type="ARBA" id="ARBA00023030"/>
    </source>
</evidence>
<sequence length="128" mass="14143">MCLVLLPPFEAQLLVETDTFGSQVRIKGKETEFYLCMNRKGKLVGKVSDGLDWVAQLRTSPWVLTIYPRKATLLGESFPALVVLVSRTHGTASLYSLMAPSGFVHAVPSARTALPLTIRLDESWLILP</sequence>
<dbReference type="Proteomes" id="UP001159641">
    <property type="component" value="Unassembled WGS sequence"/>
</dbReference>
<organism evidence="3 4">
    <name type="scientific">Eschrichtius robustus</name>
    <name type="common">California gray whale</name>
    <name type="synonym">Eschrichtius gibbosus</name>
    <dbReference type="NCBI Taxonomy" id="9764"/>
    <lineage>
        <taxon>Eukaryota</taxon>
        <taxon>Metazoa</taxon>
        <taxon>Chordata</taxon>
        <taxon>Craniata</taxon>
        <taxon>Vertebrata</taxon>
        <taxon>Euteleostomi</taxon>
        <taxon>Mammalia</taxon>
        <taxon>Eutheria</taxon>
        <taxon>Laurasiatheria</taxon>
        <taxon>Artiodactyla</taxon>
        <taxon>Whippomorpha</taxon>
        <taxon>Cetacea</taxon>
        <taxon>Mysticeti</taxon>
        <taxon>Eschrichtiidae</taxon>
        <taxon>Eschrichtius</taxon>
    </lineage>
</organism>
<accession>A0AB34I638</accession>
<comment type="similarity">
    <text evidence="1">Belongs to the heparin-binding growth factors family.</text>
</comment>
<dbReference type="Gene3D" id="2.80.10.50">
    <property type="match status" value="1"/>
</dbReference>
<keyword evidence="4" id="KW-1185">Reference proteome</keyword>
<evidence type="ECO:0000313" key="4">
    <source>
        <dbReference type="Proteomes" id="UP001159641"/>
    </source>
</evidence>
<gene>
    <name evidence="3" type="ORF">J1605_016902</name>
</gene>
<name>A0AB34I638_ESCRO</name>
<dbReference type="Pfam" id="PF00167">
    <property type="entry name" value="FGF"/>
    <property type="match status" value="1"/>
</dbReference>